<dbReference type="CDD" id="cd08503">
    <property type="entry name" value="PBP2_NikA_DppA_OppA_like_17"/>
    <property type="match status" value="1"/>
</dbReference>
<evidence type="ECO:0000313" key="6">
    <source>
        <dbReference type="EMBL" id="PSJ55936.1"/>
    </source>
</evidence>
<keyword evidence="7" id="KW-1185">Reference proteome</keyword>
<name>A0A2P7S0E7_9HYPH</name>
<dbReference type="InterPro" id="IPR006311">
    <property type="entry name" value="TAT_signal"/>
</dbReference>
<dbReference type="Proteomes" id="UP000240653">
    <property type="component" value="Unassembled WGS sequence"/>
</dbReference>
<gene>
    <name evidence="6" type="ORF">C7I85_25850</name>
</gene>
<evidence type="ECO:0000256" key="4">
    <source>
        <dbReference type="ARBA" id="ARBA00022729"/>
    </source>
</evidence>
<accession>A0A2P7S0E7</accession>
<organism evidence="6 7">
    <name type="scientific">Pseudaminobacter soli</name>
    <name type="common">ex Li et al. 2025</name>
    <dbReference type="NCBI Taxonomy" id="1295366"/>
    <lineage>
        <taxon>Bacteria</taxon>
        <taxon>Pseudomonadati</taxon>
        <taxon>Pseudomonadota</taxon>
        <taxon>Alphaproteobacteria</taxon>
        <taxon>Hyphomicrobiales</taxon>
        <taxon>Phyllobacteriaceae</taxon>
        <taxon>Pseudaminobacter</taxon>
    </lineage>
</organism>
<comment type="subcellular location">
    <subcellularLocation>
        <location evidence="1">Periplasm</location>
    </subcellularLocation>
</comment>
<evidence type="ECO:0000256" key="3">
    <source>
        <dbReference type="ARBA" id="ARBA00022448"/>
    </source>
</evidence>
<keyword evidence="4" id="KW-0732">Signal</keyword>
<reference evidence="6 7" key="1">
    <citation type="submission" date="2018-03" db="EMBL/GenBank/DDBJ databases">
        <title>The draft genome of Mesorhizobium soli JCM 19897.</title>
        <authorList>
            <person name="Li L."/>
            <person name="Liu L."/>
            <person name="Liang L."/>
            <person name="Wang T."/>
            <person name="Zhang X."/>
        </authorList>
    </citation>
    <scope>NUCLEOTIDE SEQUENCE [LARGE SCALE GENOMIC DNA]</scope>
    <source>
        <strain evidence="6 7">JCM 19897</strain>
    </source>
</reference>
<evidence type="ECO:0000259" key="5">
    <source>
        <dbReference type="Pfam" id="PF00496"/>
    </source>
</evidence>
<dbReference type="EMBL" id="PXYL01000021">
    <property type="protein sequence ID" value="PSJ55936.1"/>
    <property type="molecule type" value="Genomic_DNA"/>
</dbReference>
<comment type="caution">
    <text evidence="6">The sequence shown here is derived from an EMBL/GenBank/DDBJ whole genome shotgun (WGS) entry which is preliminary data.</text>
</comment>
<dbReference type="PANTHER" id="PTHR30290">
    <property type="entry name" value="PERIPLASMIC BINDING COMPONENT OF ABC TRANSPORTER"/>
    <property type="match status" value="1"/>
</dbReference>
<dbReference type="GO" id="GO:0015833">
    <property type="term" value="P:peptide transport"/>
    <property type="evidence" value="ECO:0007669"/>
    <property type="project" value="TreeGrafter"/>
</dbReference>
<dbReference type="OrthoDB" id="9803988at2"/>
<dbReference type="Pfam" id="PF00496">
    <property type="entry name" value="SBP_bac_5"/>
    <property type="match status" value="1"/>
</dbReference>
<proteinExistence type="inferred from homology"/>
<dbReference type="AlphaFoldDB" id="A0A2P7S0E7"/>
<dbReference type="PIRSF" id="PIRSF002741">
    <property type="entry name" value="MppA"/>
    <property type="match status" value="1"/>
</dbReference>
<dbReference type="GO" id="GO:0030288">
    <property type="term" value="C:outer membrane-bounded periplasmic space"/>
    <property type="evidence" value="ECO:0007669"/>
    <property type="project" value="UniProtKB-ARBA"/>
</dbReference>
<dbReference type="NCBIfam" id="TIGR01409">
    <property type="entry name" value="TAT_signal_seq"/>
    <property type="match status" value="1"/>
</dbReference>
<dbReference type="GO" id="GO:0043190">
    <property type="term" value="C:ATP-binding cassette (ABC) transporter complex"/>
    <property type="evidence" value="ECO:0007669"/>
    <property type="project" value="InterPro"/>
</dbReference>
<dbReference type="SUPFAM" id="SSF53850">
    <property type="entry name" value="Periplasmic binding protein-like II"/>
    <property type="match status" value="1"/>
</dbReference>
<evidence type="ECO:0000313" key="7">
    <source>
        <dbReference type="Proteomes" id="UP000240653"/>
    </source>
</evidence>
<dbReference type="GO" id="GO:1904680">
    <property type="term" value="F:peptide transmembrane transporter activity"/>
    <property type="evidence" value="ECO:0007669"/>
    <property type="project" value="TreeGrafter"/>
</dbReference>
<comment type="similarity">
    <text evidence="2">Belongs to the bacterial solute-binding protein 5 family.</text>
</comment>
<dbReference type="InterPro" id="IPR000914">
    <property type="entry name" value="SBP_5_dom"/>
</dbReference>
<keyword evidence="3" id="KW-0813">Transport</keyword>
<dbReference type="InterPro" id="IPR019546">
    <property type="entry name" value="TAT_signal_bac_arc"/>
</dbReference>
<dbReference type="Gene3D" id="3.10.105.10">
    <property type="entry name" value="Dipeptide-binding Protein, Domain 3"/>
    <property type="match status" value="1"/>
</dbReference>
<dbReference type="PROSITE" id="PS51318">
    <property type="entry name" value="TAT"/>
    <property type="match status" value="1"/>
</dbReference>
<feature type="domain" description="Solute-binding protein family 5" evidence="5">
    <location>
        <begin position="97"/>
        <end position="447"/>
    </location>
</feature>
<protein>
    <submittedName>
        <fullName evidence="6">Peptide ABC transporter substrate-binding protein</fullName>
    </submittedName>
</protein>
<dbReference type="RefSeq" id="WP_106726879.1">
    <property type="nucleotide sequence ID" value="NZ_PXYL01000021.1"/>
</dbReference>
<evidence type="ECO:0000256" key="1">
    <source>
        <dbReference type="ARBA" id="ARBA00004418"/>
    </source>
</evidence>
<dbReference type="InterPro" id="IPR030678">
    <property type="entry name" value="Peptide/Ni-bd"/>
</dbReference>
<dbReference type="PANTHER" id="PTHR30290:SF9">
    <property type="entry name" value="OLIGOPEPTIDE-BINDING PROTEIN APPA"/>
    <property type="match status" value="1"/>
</dbReference>
<dbReference type="Gene3D" id="3.90.76.10">
    <property type="entry name" value="Dipeptide-binding Protein, Domain 1"/>
    <property type="match status" value="1"/>
</dbReference>
<dbReference type="InterPro" id="IPR039424">
    <property type="entry name" value="SBP_5"/>
</dbReference>
<sequence>MSAELEYLGRRVAAGKLNRRDFLGRAAALGIGAAFANTLLTSAVRAAGPVKGGALKAGLQGGESTDGLDPAAINNQVTGAFARCWGEKLIDIDENGKIVHRLAEEYGSSPDAKTWTFKIRKGVTFHNGKELDASDVMATLERHAGPETKSGALGVLRGIDQMKVDGNDFVITLKEANADLPFLMSDYHLIIQPNGGKDNPQAGIGTGPYKIASHEPGVRELGTRHEGYWDADNGGFADQVEIVVINDSTARMAALRGGQVHMMNRVEPKIVGLVKRIPGITIQNVAGGAHYVFAMQCNTAPFDNNDLRLALKYAVDRQEMVDKIVGGYGTVGNDIPVNKSYPLFSDDIEQRVFDPEKAAFHYKKSGHSGPIQLITSEVAFPGAVDAAQLFQQSCAKAGIQLDVQRAPGDGYWAEVWNKKPFSASYWVGRPTQDQQYSTAYLSTADWNETRFKREDFDKLVAAARAELDEPKRKAMYRDIALMVRDEGGAIIPMYNDWIDAVSEKVGGYVPYPSGELMGGLALAKCWLTA</sequence>
<evidence type="ECO:0000256" key="2">
    <source>
        <dbReference type="ARBA" id="ARBA00005695"/>
    </source>
</evidence>
<dbReference type="Gene3D" id="3.40.190.10">
    <property type="entry name" value="Periplasmic binding protein-like II"/>
    <property type="match status" value="1"/>
</dbReference>